<dbReference type="EMBL" id="NBNE01000098">
    <property type="protein sequence ID" value="OWZ22927.1"/>
    <property type="molecule type" value="Genomic_DNA"/>
</dbReference>
<accession>A0A225X0S8</accession>
<dbReference type="AlphaFoldDB" id="A0A225X0S8"/>
<evidence type="ECO:0000313" key="1">
    <source>
        <dbReference type="EMBL" id="OWZ22927.1"/>
    </source>
</evidence>
<protein>
    <submittedName>
        <fullName evidence="1">Uncharacterized protein</fullName>
    </submittedName>
</protein>
<evidence type="ECO:0000313" key="2">
    <source>
        <dbReference type="Proteomes" id="UP000198211"/>
    </source>
</evidence>
<organism evidence="1 2">
    <name type="scientific">Phytophthora megakarya</name>
    <dbReference type="NCBI Taxonomy" id="4795"/>
    <lineage>
        <taxon>Eukaryota</taxon>
        <taxon>Sar</taxon>
        <taxon>Stramenopiles</taxon>
        <taxon>Oomycota</taxon>
        <taxon>Peronosporomycetes</taxon>
        <taxon>Peronosporales</taxon>
        <taxon>Peronosporaceae</taxon>
        <taxon>Phytophthora</taxon>
    </lineage>
</organism>
<keyword evidence="2" id="KW-1185">Reference proteome</keyword>
<comment type="caution">
    <text evidence="1">The sequence shown here is derived from an EMBL/GenBank/DDBJ whole genome shotgun (WGS) entry which is preliminary data.</text>
</comment>
<gene>
    <name evidence="1" type="ORF">PHMEG_0002277</name>
</gene>
<proteinExistence type="predicted"/>
<reference evidence="2" key="1">
    <citation type="submission" date="2017-03" db="EMBL/GenBank/DDBJ databases">
        <title>Phytopthora megakarya and P. palmivora, two closely related causual agents of cacao black pod achieved similar genome size and gene model numbers by different mechanisms.</title>
        <authorList>
            <person name="Ali S."/>
            <person name="Shao J."/>
            <person name="Larry D.J."/>
            <person name="Kronmiller B."/>
            <person name="Shen D."/>
            <person name="Strem M.D."/>
            <person name="Melnick R.L."/>
            <person name="Guiltinan M.J."/>
            <person name="Tyler B.M."/>
            <person name="Meinhardt L.W."/>
            <person name="Bailey B.A."/>
        </authorList>
    </citation>
    <scope>NUCLEOTIDE SEQUENCE [LARGE SCALE GENOMIC DNA]</scope>
    <source>
        <strain evidence="2">zdho120</strain>
    </source>
</reference>
<dbReference type="Proteomes" id="UP000198211">
    <property type="component" value="Unassembled WGS sequence"/>
</dbReference>
<sequence length="92" mass="10333">MSRFTTARSCNGQESFQYRIHSSAFLEETRHKLSIHACSRQGQTTLEDTTGAKNNAGTIIQERKHGLAVRTRVLGTFTDDTLAGCKRHPAYY</sequence>
<name>A0A225X0S8_9STRA</name>